<dbReference type="EMBL" id="CP108110">
    <property type="protein sequence ID" value="WUQ87772.1"/>
    <property type="molecule type" value="Genomic_DNA"/>
</dbReference>
<dbReference type="Proteomes" id="UP001432222">
    <property type="component" value="Chromosome"/>
</dbReference>
<proteinExistence type="predicted"/>
<sequence>MTTAMTAATLTDPATARALLFGADAPGSAVDALTESLHEQGTVGTLLHGVPRLTGAAGQAVEREVATALDRQLGRDLFVFAAAGWSRYTALTAAARRTRADPASEEVVVLANHHITSANSPHVDLLVDGTPVGSVQMQLTLVIELAGIVAVVRQARLVALRAGSCTVTGTLTVDGAKIVQRSRRYDLPGAVSLRNGIPLLPDEPAPPETGAGTEARAGAETERLPQAGEAGAARAGAETERLPRTGRRVA</sequence>
<protein>
    <submittedName>
        <fullName evidence="2">Uncharacterized protein</fullName>
    </submittedName>
</protein>
<dbReference type="RefSeq" id="WP_328958328.1">
    <property type="nucleotide sequence ID" value="NZ_CP108110.1"/>
</dbReference>
<keyword evidence="3" id="KW-1185">Reference proteome</keyword>
<feature type="compositionally biased region" description="Low complexity" evidence="1">
    <location>
        <begin position="227"/>
        <end position="236"/>
    </location>
</feature>
<feature type="region of interest" description="Disordered" evidence="1">
    <location>
        <begin position="196"/>
        <end position="250"/>
    </location>
</feature>
<accession>A0ABZ1U9C2</accession>
<name>A0ABZ1U9C2_9ACTN</name>
<organism evidence="2 3">
    <name type="scientific">Kitasatospora purpeofusca</name>
    <dbReference type="NCBI Taxonomy" id="67352"/>
    <lineage>
        <taxon>Bacteria</taxon>
        <taxon>Bacillati</taxon>
        <taxon>Actinomycetota</taxon>
        <taxon>Actinomycetes</taxon>
        <taxon>Kitasatosporales</taxon>
        <taxon>Streptomycetaceae</taxon>
        <taxon>Kitasatospora</taxon>
    </lineage>
</organism>
<evidence type="ECO:0000313" key="2">
    <source>
        <dbReference type="EMBL" id="WUQ87772.1"/>
    </source>
</evidence>
<reference evidence="2" key="1">
    <citation type="submission" date="2022-10" db="EMBL/GenBank/DDBJ databases">
        <title>The complete genomes of actinobacterial strains from the NBC collection.</title>
        <authorList>
            <person name="Joergensen T.S."/>
            <person name="Alvarez Arevalo M."/>
            <person name="Sterndorff E.B."/>
            <person name="Faurdal D."/>
            <person name="Vuksanovic O."/>
            <person name="Mourched A.-S."/>
            <person name="Charusanti P."/>
            <person name="Shaw S."/>
            <person name="Blin K."/>
            <person name="Weber T."/>
        </authorList>
    </citation>
    <scope>NUCLEOTIDE SEQUENCE</scope>
    <source>
        <strain evidence="2">NBC_00222</strain>
    </source>
</reference>
<gene>
    <name evidence="2" type="ORF">OHA16_35200</name>
</gene>
<evidence type="ECO:0000256" key="1">
    <source>
        <dbReference type="SAM" id="MobiDB-lite"/>
    </source>
</evidence>
<evidence type="ECO:0000313" key="3">
    <source>
        <dbReference type="Proteomes" id="UP001432222"/>
    </source>
</evidence>